<dbReference type="AlphaFoldDB" id="A0A4Y5UGQ1"/>
<dbReference type="EMBL" id="MH754611">
    <property type="protein sequence ID" value="QDC23146.1"/>
    <property type="molecule type" value="mRNA"/>
</dbReference>
<protein>
    <submittedName>
        <fullName evidence="2">Toxin 29 isoform S1</fullName>
    </submittedName>
    <submittedName>
        <fullName evidence="3">Toxin 29 isoform S2</fullName>
    </submittedName>
</protein>
<evidence type="ECO:0000313" key="3">
    <source>
        <dbReference type="EMBL" id="QDC23146.1"/>
    </source>
</evidence>
<name>A0A4Y5UGQ1_CUPSA</name>
<keyword evidence="1" id="KW-0732">Signal</keyword>
<dbReference type="EMBL" id="MH754610">
    <property type="protein sequence ID" value="QDC23145.1"/>
    <property type="molecule type" value="mRNA"/>
</dbReference>
<organism evidence="3">
    <name type="scientific">Cupiennius salei</name>
    <name type="common">American wandering spider</name>
    <dbReference type="NCBI Taxonomy" id="6928"/>
    <lineage>
        <taxon>Eukaryota</taxon>
        <taxon>Metazoa</taxon>
        <taxon>Ecdysozoa</taxon>
        <taxon>Arthropoda</taxon>
        <taxon>Chelicerata</taxon>
        <taxon>Arachnida</taxon>
        <taxon>Araneae</taxon>
        <taxon>Araneomorphae</taxon>
        <taxon>Entelegynae</taxon>
        <taxon>Lycosoidea</taxon>
        <taxon>Ctenidae</taxon>
        <taxon>Cupiennius</taxon>
    </lineage>
</organism>
<proteinExistence type="evidence at transcript level"/>
<accession>A0A4Y5UGQ1</accession>
<evidence type="ECO:0000256" key="1">
    <source>
        <dbReference type="SAM" id="SignalP"/>
    </source>
</evidence>
<evidence type="ECO:0000313" key="2">
    <source>
        <dbReference type="EMBL" id="QDC23145.1"/>
    </source>
</evidence>
<reference evidence="3" key="1">
    <citation type="journal article" date="2019" name="Toxins">
        <title>The dual prey-inactivation strategy of spiders-in-depth venomic analysis of Cupiennius salei.</title>
        <authorList>
            <person name="Kuhn-Nentwig L."/>
            <person name="Langenegger N."/>
            <person name="Heller M."/>
            <person name="Koua D."/>
            <person name="Nentwig W."/>
        </authorList>
    </citation>
    <scope>NUCLEOTIDE SEQUENCE</scope>
    <source>
        <tissue evidence="3">Venom gland</tissue>
    </source>
</reference>
<feature type="chain" id="PRO_5036129426" evidence="1">
    <location>
        <begin position="21"/>
        <end position="73"/>
    </location>
</feature>
<feature type="signal peptide" evidence="1">
    <location>
        <begin position="1"/>
        <end position="20"/>
    </location>
</feature>
<sequence precursor="true">MQNFHGAFFIVLVIVYSVYGDEADIPEVTVEEVESNRENCGNVGADCEYEYERCCNDLRCRFTGRTGRLFMCL</sequence>